<dbReference type="AlphaFoldDB" id="A0A9W8IHC0"/>
<accession>A0A9W8IHC0</accession>
<keyword evidence="2" id="KW-1185">Reference proteome</keyword>
<proteinExistence type="predicted"/>
<reference evidence="1" key="1">
    <citation type="submission" date="2022-07" db="EMBL/GenBank/DDBJ databases">
        <title>Phylogenomic reconstructions and comparative analyses of Kickxellomycotina fungi.</title>
        <authorList>
            <person name="Reynolds N.K."/>
            <person name="Stajich J.E."/>
            <person name="Barry K."/>
            <person name="Grigoriev I.V."/>
            <person name="Crous P."/>
            <person name="Smith M.E."/>
        </authorList>
    </citation>
    <scope>NUCLEOTIDE SEQUENCE</scope>
    <source>
        <strain evidence="1">RSA 476</strain>
    </source>
</reference>
<gene>
    <name evidence="1" type="ORF">GGH94_003343</name>
</gene>
<organism evidence="1 2">
    <name type="scientific">Coemansia aciculifera</name>
    <dbReference type="NCBI Taxonomy" id="417176"/>
    <lineage>
        <taxon>Eukaryota</taxon>
        <taxon>Fungi</taxon>
        <taxon>Fungi incertae sedis</taxon>
        <taxon>Zoopagomycota</taxon>
        <taxon>Kickxellomycotina</taxon>
        <taxon>Kickxellomycetes</taxon>
        <taxon>Kickxellales</taxon>
        <taxon>Kickxellaceae</taxon>
        <taxon>Coemansia</taxon>
    </lineage>
</organism>
<comment type="caution">
    <text evidence="1">The sequence shown here is derived from an EMBL/GenBank/DDBJ whole genome shotgun (WGS) entry which is preliminary data.</text>
</comment>
<dbReference type="EMBL" id="JANBUY010000109">
    <property type="protein sequence ID" value="KAJ2863844.1"/>
    <property type="molecule type" value="Genomic_DNA"/>
</dbReference>
<dbReference type="Proteomes" id="UP001140074">
    <property type="component" value="Unassembled WGS sequence"/>
</dbReference>
<protein>
    <submittedName>
        <fullName evidence="1">Uncharacterized protein</fullName>
    </submittedName>
</protein>
<name>A0A9W8IHC0_9FUNG</name>
<evidence type="ECO:0000313" key="1">
    <source>
        <dbReference type="EMBL" id="KAJ2863844.1"/>
    </source>
</evidence>
<sequence>MTYPNHRLFDNGDMVLQIVREAFWSEYGVQDRYHRLAYLQHIYRHTLVSRAWREALQPYIDKYLIIRLKRRARRNVLQYGSALASMLPRWPFSGRLREAGLSVGKMRHSDGSALCFRSNLPLMAKRGPHRVQTIVLAVDGEMQQAHIDRFLTASGFCLYQWSGARTLCFQLEIESSAYPFEETVKTVLWHAPNIASFYMARPRQTLAPVKMSLESAFGRHCRRLERIEIHIAISCYDIPSVLPALTSLSLSLTASDSETVVLPRLVSSSLKRLSLYNVEADVLHSLFYGDGEGPIVFSELTLLKLCLRTHLVGILESTAAPHTMALRPLVFPRLESAHIFGYQHNIPAALFQALSSAPVRDLYIYLAIRDASHLELPRMTKLRSLRMFLPQLDAIQPVLSSVFMSKTNNLQSIVIYTHLRLEGKLPELIELDNMRNLNLGALISLEQVRRTIEQLPRLVFFKTMVAKDVLLDSTLSLDAARRAVLSDFAIISTSLQVLKLWHYERLWFGDGNINMLAAKVATLLACVPSLARFKCRTSTHIMRSVLNAILLDCDIACVVPHLSKLQLCESYE</sequence>
<evidence type="ECO:0000313" key="2">
    <source>
        <dbReference type="Proteomes" id="UP001140074"/>
    </source>
</evidence>